<dbReference type="EMBL" id="JACXJA010000014">
    <property type="protein sequence ID" value="MBD2862701.1"/>
    <property type="molecule type" value="Genomic_DNA"/>
</dbReference>
<evidence type="ECO:0008006" key="3">
    <source>
        <dbReference type="Google" id="ProtNLM"/>
    </source>
</evidence>
<accession>A0A927CAH5</accession>
<gene>
    <name evidence="1" type="ORF">IDH45_11980</name>
</gene>
<reference evidence="1" key="1">
    <citation type="submission" date="2020-09" db="EMBL/GenBank/DDBJ databases">
        <title>A novel bacterium of genus Paenibacillus, isolated from South China Sea.</title>
        <authorList>
            <person name="Huang H."/>
            <person name="Mo K."/>
            <person name="Hu Y."/>
        </authorList>
    </citation>
    <scope>NUCLEOTIDE SEQUENCE</scope>
    <source>
        <strain evidence="1">IB182363</strain>
    </source>
</reference>
<sequence>MSSQGFHCPTKAIYDPPRVVYRNHYHPQIVQVVHAVEVVNRHHCVPVYQHVYTCSERDEFCGEMANVNMARNTRYGGRR</sequence>
<evidence type="ECO:0000313" key="1">
    <source>
        <dbReference type="EMBL" id="MBD2862701.1"/>
    </source>
</evidence>
<protein>
    <recommendedName>
        <fullName evidence="3">Spore coat protein D</fullName>
    </recommendedName>
</protein>
<name>A0A927CAH5_9BACL</name>
<dbReference type="Proteomes" id="UP000639396">
    <property type="component" value="Unassembled WGS sequence"/>
</dbReference>
<organism evidence="1 2">
    <name type="scientific">Paenibacillus oceani</name>
    <dbReference type="NCBI Taxonomy" id="2772510"/>
    <lineage>
        <taxon>Bacteria</taxon>
        <taxon>Bacillati</taxon>
        <taxon>Bacillota</taxon>
        <taxon>Bacilli</taxon>
        <taxon>Bacillales</taxon>
        <taxon>Paenibacillaceae</taxon>
        <taxon>Paenibacillus</taxon>
    </lineage>
</organism>
<keyword evidence="2" id="KW-1185">Reference proteome</keyword>
<evidence type="ECO:0000313" key="2">
    <source>
        <dbReference type="Proteomes" id="UP000639396"/>
    </source>
</evidence>
<dbReference type="RefSeq" id="WP_190927825.1">
    <property type="nucleotide sequence ID" value="NZ_JACXJA010000014.1"/>
</dbReference>
<dbReference type="AlphaFoldDB" id="A0A927CAH5"/>
<proteinExistence type="predicted"/>
<comment type="caution">
    <text evidence="1">The sequence shown here is derived from an EMBL/GenBank/DDBJ whole genome shotgun (WGS) entry which is preliminary data.</text>
</comment>